<accession>A0ABZ3C5U6</accession>
<dbReference type="PANTHER" id="PTHR21310">
    <property type="entry name" value="AMINOGLYCOSIDE PHOSPHOTRANSFERASE-RELATED-RELATED"/>
    <property type="match status" value="1"/>
</dbReference>
<name>A0ABZ3C5U6_9ACTN</name>
<dbReference type="Gene3D" id="3.90.1200.10">
    <property type="match status" value="1"/>
</dbReference>
<evidence type="ECO:0000313" key="3">
    <source>
        <dbReference type="Proteomes" id="UP001434337"/>
    </source>
</evidence>
<proteinExistence type="predicted"/>
<reference evidence="2 3" key="1">
    <citation type="journal article" date="2023" name="Environ Microbiome">
        <title>A coral-associated actinobacterium mitigates coral bleaching under heat stress.</title>
        <authorList>
            <person name="Li J."/>
            <person name="Zou Y."/>
            <person name="Li Q."/>
            <person name="Zhang J."/>
            <person name="Bourne D.G."/>
            <person name="Lyu Y."/>
            <person name="Liu C."/>
            <person name="Zhang S."/>
        </authorList>
    </citation>
    <scope>NUCLEOTIDE SEQUENCE [LARGE SCALE GENOMIC DNA]</scope>
    <source>
        <strain evidence="2 3">SCSIO 13291</strain>
    </source>
</reference>
<feature type="domain" description="Aminoglycoside phosphotransferase" evidence="1">
    <location>
        <begin position="34"/>
        <end position="263"/>
    </location>
</feature>
<dbReference type="Proteomes" id="UP001434337">
    <property type="component" value="Chromosome"/>
</dbReference>
<organism evidence="2 3">
    <name type="scientific">Propioniciclava soli</name>
    <dbReference type="NCBI Taxonomy" id="2775081"/>
    <lineage>
        <taxon>Bacteria</taxon>
        <taxon>Bacillati</taxon>
        <taxon>Actinomycetota</taxon>
        <taxon>Actinomycetes</taxon>
        <taxon>Propionibacteriales</taxon>
        <taxon>Propionibacteriaceae</taxon>
        <taxon>Propioniciclava</taxon>
    </lineage>
</organism>
<dbReference type="PANTHER" id="PTHR21310:SF42">
    <property type="entry name" value="BIFUNCTIONAL AAC_APH"/>
    <property type="match status" value="1"/>
</dbReference>
<evidence type="ECO:0000259" key="1">
    <source>
        <dbReference type="Pfam" id="PF01636"/>
    </source>
</evidence>
<keyword evidence="3" id="KW-1185">Reference proteome</keyword>
<dbReference type="SUPFAM" id="SSF56112">
    <property type="entry name" value="Protein kinase-like (PK-like)"/>
    <property type="match status" value="1"/>
</dbReference>
<dbReference type="InterPro" id="IPR011009">
    <property type="entry name" value="Kinase-like_dom_sf"/>
</dbReference>
<gene>
    <name evidence="2" type="ORF">PCC79_14350</name>
</gene>
<protein>
    <submittedName>
        <fullName evidence="2">Aminoglycoside phosphotransferase family protein</fullName>
    </submittedName>
</protein>
<dbReference type="InterPro" id="IPR051678">
    <property type="entry name" value="AGP_Transferase"/>
</dbReference>
<dbReference type="Gene3D" id="3.30.200.20">
    <property type="entry name" value="Phosphorylase Kinase, domain 1"/>
    <property type="match status" value="1"/>
</dbReference>
<dbReference type="CDD" id="cd05155">
    <property type="entry name" value="APH_ChoK_like_1"/>
    <property type="match status" value="1"/>
</dbReference>
<sequence length="297" mass="32255">MPTAPAADVVIDDALVADLLAEQAPDLADLPRSAFDSGWDNELYQIGDGLIARFPRREASSSLVENEVRWLPRLAVGLDVDVPQPVFVGRPSERYPWVWSVVNLIPGVGASRVTPAERTGFAEQLADALWCLHLPASPDAPLNPVRGVSLAQERFDARVRERAAGFAEADALLARWDAWSHAPEFDGVDVWVHGDLHPHNLITDGHGTLTGIIDWGDLTAGDPATDLATAWLTFDADGRRIFTERLDDGGLVDAATWQRAKAWALHLGLIFATMSDDSPELFAVGQHTLAQVLAEPV</sequence>
<dbReference type="EMBL" id="CP115965">
    <property type="protein sequence ID" value="WZW98058.1"/>
    <property type="molecule type" value="Genomic_DNA"/>
</dbReference>
<evidence type="ECO:0000313" key="2">
    <source>
        <dbReference type="EMBL" id="WZW98058.1"/>
    </source>
</evidence>
<dbReference type="InterPro" id="IPR002575">
    <property type="entry name" value="Aminoglycoside_PTrfase"/>
</dbReference>
<dbReference type="Pfam" id="PF01636">
    <property type="entry name" value="APH"/>
    <property type="match status" value="1"/>
</dbReference>
<dbReference type="RefSeq" id="WP_232549835.1">
    <property type="nucleotide sequence ID" value="NZ_CP115965.1"/>
</dbReference>